<evidence type="ECO:0000259" key="3">
    <source>
        <dbReference type="Pfam" id="PF14244"/>
    </source>
</evidence>
<gene>
    <name evidence="4" type="ORF">CCAM_LOCUS36402</name>
</gene>
<feature type="compositionally biased region" description="Low complexity" evidence="1">
    <location>
        <begin position="364"/>
        <end position="375"/>
    </location>
</feature>
<accession>A0A484N2H5</accession>
<dbReference type="EMBL" id="OOIL02005377">
    <property type="protein sequence ID" value="VFQ94626.1"/>
    <property type="molecule type" value="Genomic_DNA"/>
</dbReference>
<dbReference type="PANTHER" id="PTHR37610">
    <property type="entry name" value="CCHC-TYPE DOMAIN-CONTAINING PROTEIN"/>
    <property type="match status" value="1"/>
</dbReference>
<reference evidence="4 5" key="1">
    <citation type="submission" date="2018-04" db="EMBL/GenBank/DDBJ databases">
        <authorList>
            <person name="Vogel A."/>
        </authorList>
    </citation>
    <scope>NUCLEOTIDE SEQUENCE [LARGE SCALE GENOMIC DNA]</scope>
</reference>
<proteinExistence type="predicted"/>
<dbReference type="OrthoDB" id="5544992at2759"/>
<keyword evidence="5" id="KW-1185">Reference proteome</keyword>
<evidence type="ECO:0000313" key="5">
    <source>
        <dbReference type="Proteomes" id="UP000595140"/>
    </source>
</evidence>
<dbReference type="AlphaFoldDB" id="A0A484N2H5"/>
<evidence type="ECO:0000313" key="4">
    <source>
        <dbReference type="EMBL" id="VFQ94626.1"/>
    </source>
</evidence>
<dbReference type="InterPro" id="IPR029472">
    <property type="entry name" value="Copia-like_N"/>
</dbReference>
<protein>
    <recommendedName>
        <fullName evidence="6">Retrotransposon gag domain-containing protein</fullName>
    </recommendedName>
</protein>
<evidence type="ECO:0008006" key="6">
    <source>
        <dbReference type="Google" id="ProtNLM"/>
    </source>
</evidence>
<feature type="region of interest" description="Disordered" evidence="1">
    <location>
        <begin position="353"/>
        <end position="405"/>
    </location>
</feature>
<feature type="domain" description="Retrotransposon gag" evidence="2">
    <location>
        <begin position="89"/>
        <end position="191"/>
    </location>
</feature>
<feature type="region of interest" description="Disordered" evidence="1">
    <location>
        <begin position="242"/>
        <end position="298"/>
    </location>
</feature>
<evidence type="ECO:0000256" key="1">
    <source>
        <dbReference type="SAM" id="MobiDB-lite"/>
    </source>
</evidence>
<dbReference type="InterPro" id="IPR005162">
    <property type="entry name" value="Retrotrans_gag_dom"/>
</dbReference>
<dbReference type="Proteomes" id="UP000595140">
    <property type="component" value="Unassembled WGS sequence"/>
</dbReference>
<name>A0A484N2H5_9ASTE</name>
<organism evidence="4 5">
    <name type="scientific">Cuscuta campestris</name>
    <dbReference type="NCBI Taxonomy" id="132261"/>
    <lineage>
        <taxon>Eukaryota</taxon>
        <taxon>Viridiplantae</taxon>
        <taxon>Streptophyta</taxon>
        <taxon>Embryophyta</taxon>
        <taxon>Tracheophyta</taxon>
        <taxon>Spermatophyta</taxon>
        <taxon>Magnoliopsida</taxon>
        <taxon>eudicotyledons</taxon>
        <taxon>Gunneridae</taxon>
        <taxon>Pentapetalae</taxon>
        <taxon>asterids</taxon>
        <taxon>lamiids</taxon>
        <taxon>Solanales</taxon>
        <taxon>Convolvulaceae</taxon>
        <taxon>Cuscuteae</taxon>
        <taxon>Cuscuta</taxon>
        <taxon>Cuscuta subgen. Grammica</taxon>
        <taxon>Cuscuta sect. Cleistogrammica</taxon>
    </lineage>
</organism>
<feature type="compositionally biased region" description="Low complexity" evidence="1">
    <location>
        <begin position="286"/>
        <end position="298"/>
    </location>
</feature>
<evidence type="ECO:0000259" key="2">
    <source>
        <dbReference type="Pfam" id="PF03732"/>
    </source>
</evidence>
<feature type="domain" description="Retrotransposon Copia-like N-terminal" evidence="3">
    <location>
        <begin position="21"/>
        <end position="61"/>
    </location>
</feature>
<dbReference type="Pfam" id="PF14244">
    <property type="entry name" value="Retrotran_gag_3"/>
    <property type="match status" value="1"/>
</dbReference>
<dbReference type="PANTHER" id="PTHR37610:SF96">
    <property type="entry name" value="RETROTRANSPOSON COPIA-LIKE N-TERMINAL DOMAIN-CONTAINING PROTEIN"/>
    <property type="match status" value="1"/>
</dbReference>
<sequence>MTSTTKKTRLIHDSSSEYYLHPSEGPGNALTKHVLKGDNFDTWEKTIVNALKGRSKAGFLSSVGMPKPTDPMELEAWEANNSTICSWIFNSVDETIQPSIASHTVVHELWTDLKARYSTVNEPHIYQLENELQNLRQKGQTVVVYYNQFVTVWNKLYGMDDPTCGCKCEAAAQLKDRAEKSKTRKFLLGLDDEQFGSIRGQILGTQPLVDLNKAFYLITQEERHKNVVRARDDHTDAMAFATTRTNSNGGRGRQSPTRGGGRGNRGGRTAALPAPTAVGQHGGTAGPSANAAAEAPPSLSALSPDQVARLFSMLEASPSNSDKLQVFPFALSTTPTSAPEDSSRSAHADFPTVQPVSAADQPTSPASVPVVSGQSPPVPDSDGESAPDSPPLPTRPTRDRRPPAKLSDYYCHTAQTSTPVATRIVLSKSSGTRYPIHNFVHYEKLHGRDGMMDDV</sequence>
<dbReference type="Pfam" id="PF03732">
    <property type="entry name" value="Retrotrans_gag"/>
    <property type="match status" value="1"/>
</dbReference>